<dbReference type="PANTHER" id="PTHR47117:SF6">
    <property type="entry name" value="KINESIN-LIKE PROTEIN KIF16B"/>
    <property type="match status" value="1"/>
</dbReference>
<keyword evidence="5" id="KW-1133">Transmembrane helix</keyword>
<dbReference type="InterPro" id="IPR036961">
    <property type="entry name" value="Kinesin_motor_dom_sf"/>
</dbReference>
<accession>A0A7R8CH40</accession>
<organism evidence="6 7">
    <name type="scientific">Lepeophtheirus salmonis</name>
    <name type="common">Salmon louse</name>
    <name type="synonym">Caligus salmonis</name>
    <dbReference type="NCBI Taxonomy" id="72036"/>
    <lineage>
        <taxon>Eukaryota</taxon>
        <taxon>Metazoa</taxon>
        <taxon>Ecdysozoa</taxon>
        <taxon>Arthropoda</taxon>
        <taxon>Crustacea</taxon>
        <taxon>Multicrustacea</taxon>
        <taxon>Hexanauplia</taxon>
        <taxon>Copepoda</taxon>
        <taxon>Siphonostomatoida</taxon>
        <taxon>Caligidae</taxon>
        <taxon>Lepeophtheirus</taxon>
    </lineage>
</organism>
<sequence length="234" mass="25835">MSHGCVTLSKTCSIVVDVATWFFPLGFVLWYLGSGVRMASVRVAVRVRPLNVREVSLGSGGVVWVEEECVMLCGGEGKAHRFSFDYAYDSGSVTQETLFGNLGLDVTGSGKTHTMMGTGEDPGLIPRICGELFERMKTNGKSRSYRTQVSYLEIYNEKVKDLLGEKKGSTTSTQQHNLKVREDPRSGPYVENLSKHLVLEYDELIALMAKGNSERTTASTNMNNTSKKLSPKFI</sequence>
<evidence type="ECO:0000256" key="5">
    <source>
        <dbReference type="SAM" id="Phobius"/>
    </source>
</evidence>
<dbReference type="AlphaFoldDB" id="A0A7R8CH40"/>
<protein>
    <submittedName>
        <fullName evidence="6">KIF16B</fullName>
    </submittedName>
</protein>
<keyword evidence="1" id="KW-0547">Nucleotide-binding</keyword>
<dbReference type="InterPro" id="IPR027417">
    <property type="entry name" value="P-loop_NTPase"/>
</dbReference>
<dbReference type="OrthoDB" id="3176171at2759"/>
<dbReference type="InterPro" id="IPR001752">
    <property type="entry name" value="Kinesin_motor_dom"/>
</dbReference>
<feature type="region of interest" description="Disordered" evidence="4">
    <location>
        <begin position="215"/>
        <end position="234"/>
    </location>
</feature>
<dbReference type="GO" id="GO:0003777">
    <property type="term" value="F:microtubule motor activity"/>
    <property type="evidence" value="ECO:0007669"/>
    <property type="project" value="InterPro"/>
</dbReference>
<evidence type="ECO:0000256" key="4">
    <source>
        <dbReference type="SAM" id="MobiDB-lite"/>
    </source>
</evidence>
<gene>
    <name evidence="6" type="ORF">LSAA_3480</name>
</gene>
<evidence type="ECO:0000256" key="3">
    <source>
        <dbReference type="PROSITE-ProRule" id="PRU00283"/>
    </source>
</evidence>
<name>A0A7R8CH40_LEPSM</name>
<comment type="caution">
    <text evidence="3">Lacks conserved residue(s) required for the propagation of feature annotation.</text>
</comment>
<keyword evidence="5" id="KW-0472">Membrane</keyword>
<comment type="similarity">
    <text evidence="3">Belongs to the TRAFAC class myosin-kinesin ATPase superfamily. Kinesin family.</text>
</comment>
<dbReference type="Gene3D" id="3.40.850.10">
    <property type="entry name" value="Kinesin motor domain"/>
    <property type="match status" value="1"/>
</dbReference>
<dbReference type="GO" id="GO:0008017">
    <property type="term" value="F:microtubule binding"/>
    <property type="evidence" value="ECO:0007669"/>
    <property type="project" value="InterPro"/>
</dbReference>
<evidence type="ECO:0000313" key="7">
    <source>
        <dbReference type="Proteomes" id="UP000675881"/>
    </source>
</evidence>
<evidence type="ECO:0000256" key="1">
    <source>
        <dbReference type="ARBA" id="ARBA00022741"/>
    </source>
</evidence>
<dbReference type="GO" id="GO:0005524">
    <property type="term" value="F:ATP binding"/>
    <property type="evidence" value="ECO:0007669"/>
    <property type="project" value="UniProtKB-KW"/>
</dbReference>
<feature type="compositionally biased region" description="Polar residues" evidence="4">
    <location>
        <begin position="215"/>
        <end position="228"/>
    </location>
</feature>
<dbReference type="PANTHER" id="PTHR47117">
    <property type="entry name" value="STAR-RELATED LIPID TRANSFER PROTEIN 9"/>
    <property type="match status" value="1"/>
</dbReference>
<keyword evidence="5" id="KW-0812">Transmembrane</keyword>
<dbReference type="PROSITE" id="PS50067">
    <property type="entry name" value="KINESIN_MOTOR_2"/>
    <property type="match status" value="1"/>
</dbReference>
<dbReference type="EMBL" id="HG994591">
    <property type="protein sequence ID" value="CAF2820498.1"/>
    <property type="molecule type" value="Genomic_DNA"/>
</dbReference>
<keyword evidence="2" id="KW-0067">ATP-binding</keyword>
<dbReference type="GO" id="GO:0007018">
    <property type="term" value="P:microtubule-based movement"/>
    <property type="evidence" value="ECO:0007669"/>
    <property type="project" value="InterPro"/>
</dbReference>
<dbReference type="Proteomes" id="UP000675881">
    <property type="component" value="Chromosome 12"/>
</dbReference>
<proteinExistence type="inferred from homology"/>
<evidence type="ECO:0000313" key="6">
    <source>
        <dbReference type="EMBL" id="CAF2820498.1"/>
    </source>
</evidence>
<evidence type="ECO:0000256" key="2">
    <source>
        <dbReference type="ARBA" id="ARBA00022840"/>
    </source>
</evidence>
<feature type="region of interest" description="Disordered" evidence="4">
    <location>
        <begin position="165"/>
        <end position="187"/>
    </location>
</feature>
<feature type="transmembrane region" description="Helical" evidence="5">
    <location>
        <begin position="12"/>
        <end position="32"/>
    </location>
</feature>
<dbReference type="SUPFAM" id="SSF52540">
    <property type="entry name" value="P-loop containing nucleoside triphosphate hydrolases"/>
    <property type="match status" value="1"/>
</dbReference>
<dbReference type="Pfam" id="PF00225">
    <property type="entry name" value="Kinesin"/>
    <property type="match status" value="1"/>
</dbReference>
<keyword evidence="7" id="KW-1185">Reference proteome</keyword>
<reference evidence="6" key="1">
    <citation type="submission" date="2021-02" db="EMBL/GenBank/DDBJ databases">
        <authorList>
            <person name="Bekaert M."/>
        </authorList>
    </citation>
    <scope>NUCLEOTIDE SEQUENCE</scope>
    <source>
        <strain evidence="6">IoA-00</strain>
    </source>
</reference>
<dbReference type="SMART" id="SM00129">
    <property type="entry name" value="KISc"/>
    <property type="match status" value="1"/>
</dbReference>